<evidence type="ECO:0000256" key="5">
    <source>
        <dbReference type="ARBA" id="ARBA00022723"/>
    </source>
</evidence>
<dbReference type="CDD" id="cd11060">
    <property type="entry name" value="CYP57A1-like"/>
    <property type="match status" value="1"/>
</dbReference>
<feature type="binding site" description="axial binding residue" evidence="10">
    <location>
        <position position="459"/>
    </location>
    <ligand>
        <name>heme</name>
        <dbReference type="ChEBI" id="CHEBI:30413"/>
    </ligand>
    <ligandPart>
        <name>Fe</name>
        <dbReference type="ChEBI" id="CHEBI:18248"/>
    </ligandPart>
</feature>
<dbReference type="GeneID" id="62201655"/>
<feature type="transmembrane region" description="Helical" evidence="13">
    <location>
        <begin position="1970"/>
        <end position="1995"/>
    </location>
</feature>
<keyword evidence="9 13" id="KW-0472">Membrane</keyword>
<feature type="compositionally biased region" description="Basic and acidic residues" evidence="12">
    <location>
        <begin position="1827"/>
        <end position="1836"/>
    </location>
</feature>
<dbReference type="GO" id="GO:0016020">
    <property type="term" value="C:membrane"/>
    <property type="evidence" value="ECO:0007669"/>
    <property type="project" value="UniProtKB-SubCell"/>
</dbReference>
<evidence type="ECO:0000256" key="6">
    <source>
        <dbReference type="ARBA" id="ARBA00022970"/>
    </source>
</evidence>
<feature type="compositionally biased region" description="Polar residues" evidence="12">
    <location>
        <begin position="1136"/>
        <end position="1159"/>
    </location>
</feature>
<dbReference type="InterPro" id="IPR013057">
    <property type="entry name" value="AA_transpt_TM"/>
</dbReference>
<reference evidence="15" key="1">
    <citation type="submission" date="2020-01" db="EMBL/GenBank/DDBJ databases">
        <authorList>
            <person name="Feng Z.H.Z."/>
        </authorList>
    </citation>
    <scope>NUCLEOTIDE SEQUENCE</scope>
    <source>
        <strain evidence="15">CBS107.38</strain>
    </source>
</reference>
<feature type="transmembrane region" description="Helical" evidence="13">
    <location>
        <begin position="2051"/>
        <end position="2070"/>
    </location>
</feature>
<feature type="domain" description="Amino acid transporter transmembrane" evidence="14">
    <location>
        <begin position="1895"/>
        <end position="2281"/>
    </location>
</feature>
<dbReference type="Pfam" id="PF01490">
    <property type="entry name" value="Aa_trans"/>
    <property type="match status" value="1"/>
</dbReference>
<dbReference type="Proteomes" id="UP000596902">
    <property type="component" value="Unassembled WGS sequence"/>
</dbReference>
<evidence type="ECO:0000256" key="1">
    <source>
        <dbReference type="ARBA" id="ARBA00004141"/>
    </source>
</evidence>
<keyword evidence="8 10" id="KW-0408">Iron</keyword>
<feature type="transmembrane region" description="Helical" evidence="13">
    <location>
        <begin position="2262"/>
        <end position="2280"/>
    </location>
</feature>
<evidence type="ECO:0000256" key="11">
    <source>
        <dbReference type="SAM" id="Coils"/>
    </source>
</evidence>
<dbReference type="GO" id="GO:0015179">
    <property type="term" value="F:L-amino acid transmembrane transporter activity"/>
    <property type="evidence" value="ECO:0007669"/>
    <property type="project" value="TreeGrafter"/>
</dbReference>
<dbReference type="Pfam" id="PF00067">
    <property type="entry name" value="p450"/>
    <property type="match status" value="1"/>
</dbReference>
<reference evidence="15" key="2">
    <citation type="submission" date="2020-08" db="EMBL/GenBank/DDBJ databases">
        <title>Draft Genome Sequence of Cumin Blight Pathogen Alternaria burnsii.</title>
        <authorList>
            <person name="Feng Z."/>
        </authorList>
    </citation>
    <scope>NUCLEOTIDE SEQUENCE</scope>
    <source>
        <strain evidence="15">CBS107.38</strain>
    </source>
</reference>
<protein>
    <submittedName>
        <fullName evidence="15">Cytochrome p450</fullName>
    </submittedName>
</protein>
<comment type="subcellular location">
    <subcellularLocation>
        <location evidence="1">Membrane</location>
        <topology evidence="1">Multi-pass membrane protein</topology>
    </subcellularLocation>
</comment>
<keyword evidence="10" id="KW-0349">Heme</keyword>
<comment type="caution">
    <text evidence="15">The sequence shown here is derived from an EMBL/GenBank/DDBJ whole genome shotgun (WGS) entry which is preliminary data.</text>
</comment>
<evidence type="ECO:0000256" key="4">
    <source>
        <dbReference type="ARBA" id="ARBA00022692"/>
    </source>
</evidence>
<dbReference type="InterPro" id="IPR001128">
    <property type="entry name" value="Cyt_P450"/>
</dbReference>
<keyword evidence="6" id="KW-0029">Amino-acid transport</keyword>
<evidence type="ECO:0000313" key="15">
    <source>
        <dbReference type="EMBL" id="KAF7678049.1"/>
    </source>
</evidence>
<evidence type="ECO:0000313" key="16">
    <source>
        <dbReference type="Proteomes" id="UP000596902"/>
    </source>
</evidence>
<dbReference type="RefSeq" id="XP_038788184.1">
    <property type="nucleotide sequence ID" value="XM_038928477.1"/>
</dbReference>
<dbReference type="PROSITE" id="PS00086">
    <property type="entry name" value="CYTOCHROME_P450"/>
    <property type="match status" value="1"/>
</dbReference>
<organism evidence="15 16">
    <name type="scientific">Alternaria burnsii</name>
    <dbReference type="NCBI Taxonomy" id="1187904"/>
    <lineage>
        <taxon>Eukaryota</taxon>
        <taxon>Fungi</taxon>
        <taxon>Dikarya</taxon>
        <taxon>Ascomycota</taxon>
        <taxon>Pezizomycotina</taxon>
        <taxon>Dothideomycetes</taxon>
        <taxon>Pleosporomycetidae</taxon>
        <taxon>Pleosporales</taxon>
        <taxon>Pleosporineae</taxon>
        <taxon>Pleosporaceae</taxon>
        <taxon>Alternaria</taxon>
        <taxon>Alternaria sect. Alternaria</taxon>
    </lineage>
</organism>
<feature type="region of interest" description="Disordered" evidence="12">
    <location>
        <begin position="965"/>
        <end position="1020"/>
    </location>
</feature>
<dbReference type="PRINTS" id="PR00463">
    <property type="entry name" value="EP450I"/>
</dbReference>
<dbReference type="GO" id="GO:0020037">
    <property type="term" value="F:heme binding"/>
    <property type="evidence" value="ECO:0007669"/>
    <property type="project" value="InterPro"/>
</dbReference>
<feature type="region of interest" description="Disordered" evidence="12">
    <location>
        <begin position="1097"/>
        <end position="1159"/>
    </location>
</feature>
<dbReference type="PRINTS" id="PR00385">
    <property type="entry name" value="P450"/>
</dbReference>
<name>A0A8H7B5U8_9PLEO</name>
<feature type="compositionally biased region" description="Low complexity" evidence="12">
    <location>
        <begin position="1782"/>
        <end position="1794"/>
    </location>
</feature>
<dbReference type="PANTHER" id="PTHR22950:SF458">
    <property type="entry name" value="SODIUM-COUPLED NEUTRAL AMINO ACID TRANSPORTER 11-RELATED"/>
    <property type="match status" value="1"/>
</dbReference>
<dbReference type="Gene3D" id="1.10.630.10">
    <property type="entry name" value="Cytochrome P450"/>
    <property type="match status" value="1"/>
</dbReference>
<feature type="transmembrane region" description="Helical" evidence="13">
    <location>
        <begin position="2082"/>
        <end position="2102"/>
    </location>
</feature>
<dbReference type="InterPro" id="IPR002401">
    <property type="entry name" value="Cyt_P450_E_grp-I"/>
</dbReference>
<evidence type="ECO:0000256" key="2">
    <source>
        <dbReference type="ARBA" id="ARBA00008066"/>
    </source>
</evidence>
<sequence length="2297" mass="251339">MSTQDYSSRLFSYVTLLNIALALVAYITVQILYQITYYRFFHPLRHFPGPFWASVTRLWIAYHNIKADECELELALHRKYGPVLRITPTLLLVSDATKLPEVYNRQSNKSNHYITGSFGKTESLFNMREHKHHAHFRKIAAGPYSFSNVKKMEGLVDDRIQQWIDRLEELFSNGKKFDFAPWAVYMAYDIISEIGFGAPIGFIESGSDIDGLIKGFHDGLLPFGLMARLWPFTQWAKGTWLGERYLVAKPEDDSGIGTLMRFRDKLIAQRLEDIEAGKIERVDLLQTFLDARTEDGAPLNLDYIKAEILLVLLAGADTTGTAFQAMIAYITSDAQVYTKLMREVDRVTREGNLSSTPQYDEVLEHCPYYVACVKESMRLCPSAPNIFPRLVGPSGMHLHGRYAPPGTEITCNPWLVHRDEKIYGADACEFRPERWLESDEKAKDYNKYNMAFGYGARVCLGKDIALMELYKAPLQFLRTFKIDMDKSRRGRFVVKGGVGFWEDMLISIQRRATLKLSAPFNPIKEAYWTGLPHHRRTPFAVSPDGKSAYLAYLDASETDVHIQKVDPATFAAVGDAVTVTGGKEAGGLVAHNDGFALLTNEAMPSGTTNAPPDSTPVAVLYRYTAGKQTFKTFLGGPDNVGGMGALASPDMNGDLAFSEATGMYGAYFVVTAYSGDAKGHFGDAIQYVSENGTLEQIQGASSSWGCSHNTGIAFEAADSVPFPSICSEDQGAIWLNTGGTGMDKSGVKVSNENVQNGAGNEAMGGMSGSYSGLARFIDSDSYIFSWVSRGAKDLTENEWMGAGYTHSENRTVNRNVAIATFSDKKTIVGEQATSELGPDGDSQVNWITTGSADCQNAHVAAFDGTSALVTWEEIAEPTCEFIAMGCKGAFTGSYFQLVKDGKKVGEPVKSMDVYVAGDMVTMADGRVCWPYVDMDWTLDAPVRSPANVEAISFACMGLSGNESAPASSAPAASKTPAPSSKAPVATSAAVKESAPVNEVAKSTEQTPAVETPAEYAPTPAPNPIESLLPIAPIVSVVTSALEAIPSGFLPDNDLPAPFLSIFIPASESFIASLAPAFTESAKIPLLSLEPVYSSTPSSLVAEPTAEPTAYPEYPEATPIVEPSQPAATPIVEPSQPAVTPTAEPTQPAASTTCTEGNTQSTRIPLDATLSADAPPYPIGTGSAVYPTGSGMRPSGIARPTGAGRPDWFHGSRPDGSFGWGRPRPSARMTEESELVTIDPNGDMLIILKDPNTALLEWKEDKDLLEETIAQAAGEATEAANNSEAALLERGLPKTRYLVSSRQMRIVSPYFENMFKFNYGETVPVFEGDLYHVQAQGWNPEAFAVVLNVAHVQLQAIPRKVSLASFAWVYVIADYYQMEGVLALFTTEWFDQLKQQPMPITYSKELVLWMFLSAKRQDMETCNHLALIATRKACYPIQFLDLPFPLGAQVHKLDGIRCAAIEKLLGGVLELIEELLNPPEHYPPLAPGELAVHSSETLPENNFGGSNGFAGASSASEVAPLLTTHKEPVEPEEESIHYHVSSRHLMLASPVFKRALNKDGFAESVRNEIDGFFHIVASDWDPGAFLIVLRILHGRNKQVPRKVSLDMLAKIAILEDYYTFGESLDVFTEMWIQELIKVSIPTVYCRDLVLWIWVAWLFDKDEQFKEATTVAIKQSTEALRTLDLPIPAILSDEIDNTRYQAIEFVVEALHDRLERYRSTDYVCPSDANQSFMCGSFLLALELQASLDFDNATMSESKGLLHEHPSDSDSEPEHERKASPRHLSPSPSSSRTTSASPAPPGSRPNGNFKRQSSFAQPRPDGTPRTPNRVRFEEPRRSMNGDTNGDWLEMDGDDYMDGDDGRERVQRLPLLTGIEAPSVTVAEQSFNPEDHLESAQPRSGMRSAFMNMANSIIGAGIIGQPYAIRNAGLLTGTALLIGLTVVVDWTIRLIVINSKLSGTDSFQATVQHCFGKSGLIAISLAQWVFAFGGMVAFCVVVGDTIPRVLDSMFPSLADMSFLWLLTNRRAIMILLILGISFPLSLYRDISKLAKASGLALVSMTIIIVTVVTQAFRVPAESKGQLRGSLIIRSGIFEAIGVIAFAFVCHHNSLLIYGSLRKPTIDRFTRVTHYSTSISLVACLVMALSGYLTFGDKTLGNVLNNFPNDNLMVNIARLCFGLNMLTTLPLEAFVCREVMNNYWFPEEPYHPNRHLIFTTSLVVSALTLSLLTCDLGIVFELFGATSACALAFILPPLCYMKLSQRSSKTYLAGAVAAFGCTVMVISIIKTTSKTMTGNSEGAKCG</sequence>
<feature type="transmembrane region" description="Helical" evidence="13">
    <location>
        <begin position="2229"/>
        <end position="2250"/>
    </location>
</feature>
<keyword evidence="11" id="KW-0175">Coiled coil</keyword>
<dbReference type="GO" id="GO:0004497">
    <property type="term" value="F:monooxygenase activity"/>
    <property type="evidence" value="ECO:0007669"/>
    <property type="project" value="InterPro"/>
</dbReference>
<feature type="transmembrane region" description="Helical" evidence="13">
    <location>
        <begin position="2015"/>
        <end position="2039"/>
    </location>
</feature>
<evidence type="ECO:0000256" key="3">
    <source>
        <dbReference type="ARBA" id="ARBA00022448"/>
    </source>
</evidence>
<keyword evidence="16" id="KW-1185">Reference proteome</keyword>
<evidence type="ECO:0000256" key="12">
    <source>
        <dbReference type="SAM" id="MobiDB-lite"/>
    </source>
</evidence>
<dbReference type="InterPro" id="IPR036396">
    <property type="entry name" value="Cyt_P450_sf"/>
</dbReference>
<dbReference type="GO" id="GO:0005783">
    <property type="term" value="C:endoplasmic reticulum"/>
    <property type="evidence" value="ECO:0007669"/>
    <property type="project" value="TreeGrafter"/>
</dbReference>
<keyword evidence="3" id="KW-0813">Transport</keyword>
<keyword evidence="7 13" id="KW-1133">Transmembrane helix</keyword>
<feature type="transmembrane region" description="Helical" evidence="13">
    <location>
        <begin position="12"/>
        <end position="33"/>
    </location>
</feature>
<evidence type="ECO:0000256" key="8">
    <source>
        <dbReference type="ARBA" id="ARBA00023004"/>
    </source>
</evidence>
<feature type="transmembrane region" description="Helical" evidence="13">
    <location>
        <begin position="2123"/>
        <end position="2146"/>
    </location>
</feature>
<proteinExistence type="inferred from homology"/>
<comment type="similarity">
    <text evidence="2">Belongs to the amino acid/polyamine transporter 2 family.</text>
</comment>
<dbReference type="GO" id="GO:0016705">
    <property type="term" value="F:oxidoreductase activity, acting on paired donors, with incorporation or reduction of molecular oxygen"/>
    <property type="evidence" value="ECO:0007669"/>
    <property type="project" value="InterPro"/>
</dbReference>
<accession>A0A8H7B5U8</accession>
<feature type="coiled-coil region" evidence="11">
    <location>
        <begin position="1254"/>
        <end position="1281"/>
    </location>
</feature>
<feature type="compositionally biased region" description="Basic and acidic residues" evidence="12">
    <location>
        <begin position="1757"/>
        <end position="1776"/>
    </location>
</feature>
<evidence type="ECO:0000259" key="14">
    <source>
        <dbReference type="Pfam" id="PF01490"/>
    </source>
</evidence>
<comment type="cofactor">
    <cofactor evidence="10">
        <name>heme</name>
        <dbReference type="ChEBI" id="CHEBI:30413"/>
    </cofactor>
</comment>
<dbReference type="SUPFAM" id="SSF48264">
    <property type="entry name" value="Cytochrome P450"/>
    <property type="match status" value="1"/>
</dbReference>
<feature type="compositionally biased region" description="Low complexity" evidence="12">
    <location>
        <begin position="1006"/>
        <end position="1017"/>
    </location>
</feature>
<evidence type="ECO:0000256" key="10">
    <source>
        <dbReference type="PIRSR" id="PIRSR602401-1"/>
    </source>
</evidence>
<dbReference type="EMBL" id="JAAABM010000004">
    <property type="protein sequence ID" value="KAF7678049.1"/>
    <property type="molecule type" value="Genomic_DNA"/>
</dbReference>
<keyword evidence="4 13" id="KW-0812">Transmembrane</keyword>
<dbReference type="InterPro" id="IPR017972">
    <property type="entry name" value="Cyt_P450_CS"/>
</dbReference>
<evidence type="ECO:0000256" key="7">
    <source>
        <dbReference type="ARBA" id="ARBA00022989"/>
    </source>
</evidence>
<feature type="transmembrane region" description="Helical" evidence="13">
    <location>
        <begin position="1926"/>
        <end position="1949"/>
    </location>
</feature>
<dbReference type="GO" id="GO:0005506">
    <property type="term" value="F:iron ion binding"/>
    <property type="evidence" value="ECO:0007669"/>
    <property type="project" value="InterPro"/>
</dbReference>
<feature type="transmembrane region" description="Helical" evidence="13">
    <location>
        <begin position="2166"/>
        <end position="2186"/>
    </location>
</feature>
<keyword evidence="5 10" id="KW-0479">Metal-binding</keyword>
<feature type="compositionally biased region" description="Low complexity" evidence="12">
    <location>
        <begin position="965"/>
        <end position="990"/>
    </location>
</feature>
<evidence type="ECO:0000256" key="9">
    <source>
        <dbReference type="ARBA" id="ARBA00023136"/>
    </source>
</evidence>
<dbReference type="PANTHER" id="PTHR22950">
    <property type="entry name" value="AMINO ACID TRANSPORTER"/>
    <property type="match status" value="1"/>
</dbReference>
<feature type="region of interest" description="Disordered" evidence="12">
    <location>
        <begin position="1208"/>
        <end position="1227"/>
    </location>
</feature>
<feature type="region of interest" description="Disordered" evidence="12">
    <location>
        <begin position="1755"/>
        <end position="1847"/>
    </location>
</feature>
<evidence type="ECO:0000256" key="13">
    <source>
        <dbReference type="SAM" id="Phobius"/>
    </source>
</evidence>
<gene>
    <name evidence="15" type="ORF">GT037_003430</name>
</gene>